<evidence type="ECO:0000313" key="4">
    <source>
        <dbReference type="Proteomes" id="UP000250235"/>
    </source>
</evidence>
<proteinExistence type="predicted"/>
<reference evidence="3 4" key="1">
    <citation type="journal article" date="2015" name="Proc. Natl. Acad. Sci. U.S.A.">
        <title>The resurrection genome of Boea hygrometrica: A blueprint for survival of dehydration.</title>
        <authorList>
            <person name="Xiao L."/>
            <person name="Yang G."/>
            <person name="Zhang L."/>
            <person name="Yang X."/>
            <person name="Zhao S."/>
            <person name="Ji Z."/>
            <person name="Zhou Q."/>
            <person name="Hu M."/>
            <person name="Wang Y."/>
            <person name="Chen M."/>
            <person name="Xu Y."/>
            <person name="Jin H."/>
            <person name="Xiao X."/>
            <person name="Hu G."/>
            <person name="Bao F."/>
            <person name="Hu Y."/>
            <person name="Wan P."/>
            <person name="Li L."/>
            <person name="Deng X."/>
            <person name="Kuang T."/>
            <person name="Xiang C."/>
            <person name="Zhu J.K."/>
            <person name="Oliver M.J."/>
            <person name="He Y."/>
        </authorList>
    </citation>
    <scope>NUCLEOTIDE SEQUENCE [LARGE SCALE GENOMIC DNA]</scope>
    <source>
        <strain evidence="4">cv. XS01</strain>
    </source>
</reference>
<name>A0A2Z7AYS5_9LAMI</name>
<evidence type="ECO:0000313" key="3">
    <source>
        <dbReference type="EMBL" id="KZV27044.1"/>
    </source>
</evidence>
<keyword evidence="2" id="KW-0472">Membrane</keyword>
<feature type="transmembrane region" description="Helical" evidence="2">
    <location>
        <begin position="255"/>
        <end position="277"/>
    </location>
</feature>
<keyword evidence="2" id="KW-1133">Transmembrane helix</keyword>
<feature type="transmembrane region" description="Helical" evidence="2">
    <location>
        <begin position="289"/>
        <end position="307"/>
    </location>
</feature>
<gene>
    <name evidence="3" type="ORF">F511_38328</name>
</gene>
<evidence type="ECO:0000256" key="1">
    <source>
        <dbReference type="SAM" id="Coils"/>
    </source>
</evidence>
<dbReference type="EMBL" id="KV010702">
    <property type="protein sequence ID" value="KZV27044.1"/>
    <property type="molecule type" value="Genomic_DNA"/>
</dbReference>
<dbReference type="AlphaFoldDB" id="A0A2Z7AYS5"/>
<dbReference type="PANTHER" id="PTHR36073">
    <property type="match status" value="1"/>
</dbReference>
<feature type="transmembrane region" description="Helical" evidence="2">
    <location>
        <begin position="229"/>
        <end position="249"/>
    </location>
</feature>
<protein>
    <submittedName>
        <fullName evidence="3">Uncharacterized protein</fullName>
    </submittedName>
</protein>
<dbReference type="Proteomes" id="UP000250235">
    <property type="component" value="Unassembled WGS sequence"/>
</dbReference>
<feature type="coiled-coil region" evidence="1">
    <location>
        <begin position="79"/>
        <end position="148"/>
    </location>
</feature>
<keyword evidence="1" id="KW-0175">Coiled coil</keyword>
<dbReference type="PANTHER" id="PTHR36073:SF1">
    <property type="entry name" value="OS01G0962100 PROTEIN"/>
    <property type="match status" value="1"/>
</dbReference>
<accession>A0A2Z7AYS5</accession>
<evidence type="ECO:0000256" key="2">
    <source>
        <dbReference type="SAM" id="Phobius"/>
    </source>
</evidence>
<feature type="transmembrane region" description="Helical" evidence="2">
    <location>
        <begin position="47"/>
        <end position="71"/>
    </location>
</feature>
<keyword evidence="4" id="KW-1185">Reference proteome</keyword>
<dbReference type="OrthoDB" id="1937632at2759"/>
<sequence>MAFLFKLVAKPLVLVVLSCQFGLQCICDVIQTLIELLRAALYLPSVILWWVAIWVIAILSLPARAFAALYTEKLLHMQLHRVRTELEEVLRERKELEKQLQMAIKECRMTDVMLTELENAHDDAIIHIQLLGGEVRDLKDEIRRIKEVEGKSLCDHKGEDNEEKGSNTRNNENTITALCSHHGAPPDMIQDHDMNELVNSRLKTEWPVEQHVADAVSESDIVCAKQWDLAWSPSLFSAILALLVGITVWEAKDPCMPLVSALSVVVFMSLSSVVKFFCTIQHKPTTDAVALLSFNWFMFGILLYPMLPVFARISSLLASILLG</sequence>
<organism evidence="3 4">
    <name type="scientific">Dorcoceras hygrometricum</name>
    <dbReference type="NCBI Taxonomy" id="472368"/>
    <lineage>
        <taxon>Eukaryota</taxon>
        <taxon>Viridiplantae</taxon>
        <taxon>Streptophyta</taxon>
        <taxon>Embryophyta</taxon>
        <taxon>Tracheophyta</taxon>
        <taxon>Spermatophyta</taxon>
        <taxon>Magnoliopsida</taxon>
        <taxon>eudicotyledons</taxon>
        <taxon>Gunneridae</taxon>
        <taxon>Pentapetalae</taxon>
        <taxon>asterids</taxon>
        <taxon>lamiids</taxon>
        <taxon>Lamiales</taxon>
        <taxon>Gesneriaceae</taxon>
        <taxon>Didymocarpoideae</taxon>
        <taxon>Trichosporeae</taxon>
        <taxon>Loxocarpinae</taxon>
        <taxon>Dorcoceras</taxon>
    </lineage>
</organism>
<keyword evidence="2" id="KW-0812">Transmembrane</keyword>